<evidence type="ECO:0000313" key="9">
    <source>
        <dbReference type="EMBL" id="MBE9374131.1"/>
    </source>
</evidence>
<dbReference type="EMBL" id="JADEYC010000009">
    <property type="protein sequence ID" value="MBE9374131.1"/>
    <property type="molecule type" value="Genomic_DNA"/>
</dbReference>
<evidence type="ECO:0000256" key="5">
    <source>
        <dbReference type="ARBA" id="ARBA00022692"/>
    </source>
</evidence>
<dbReference type="Pfam" id="PF01032">
    <property type="entry name" value="FecCD"/>
    <property type="match status" value="1"/>
</dbReference>
<evidence type="ECO:0000256" key="8">
    <source>
        <dbReference type="SAM" id="Phobius"/>
    </source>
</evidence>
<evidence type="ECO:0000256" key="6">
    <source>
        <dbReference type="ARBA" id="ARBA00022989"/>
    </source>
</evidence>
<feature type="transmembrane region" description="Helical" evidence="8">
    <location>
        <begin position="177"/>
        <end position="198"/>
    </location>
</feature>
<feature type="transmembrane region" description="Helical" evidence="8">
    <location>
        <begin position="268"/>
        <end position="292"/>
    </location>
</feature>
<feature type="transmembrane region" description="Helical" evidence="8">
    <location>
        <begin position="146"/>
        <end position="165"/>
    </location>
</feature>
<comment type="caution">
    <text evidence="9">The sequence shown here is derived from an EMBL/GenBank/DDBJ whole genome shotgun (WGS) entry which is preliminary data.</text>
</comment>
<dbReference type="Gene3D" id="1.10.3470.10">
    <property type="entry name" value="ABC transporter involved in vitamin B12 uptake, BtuC"/>
    <property type="match status" value="1"/>
</dbReference>
<evidence type="ECO:0000256" key="2">
    <source>
        <dbReference type="ARBA" id="ARBA00007935"/>
    </source>
</evidence>
<comment type="similarity">
    <text evidence="2">Belongs to the binding-protein-dependent transport system permease family. FecCD subfamily.</text>
</comment>
<feature type="transmembrane region" description="Helical" evidence="8">
    <location>
        <begin position="304"/>
        <end position="325"/>
    </location>
</feature>
<reference evidence="9" key="1">
    <citation type="submission" date="2020-10" db="EMBL/GenBank/DDBJ databases">
        <title>Diversity and distribution of actinomycetes associated with coral in the coast of Hainan.</title>
        <authorList>
            <person name="Li F."/>
        </authorList>
    </citation>
    <scope>NUCLEOTIDE SEQUENCE</scope>
    <source>
        <strain evidence="9">HNM0983</strain>
    </source>
</reference>
<feature type="transmembrane region" description="Helical" evidence="8">
    <location>
        <begin position="225"/>
        <end position="247"/>
    </location>
</feature>
<organism evidence="9 10">
    <name type="scientific">Saccharopolyspora montiporae</name>
    <dbReference type="NCBI Taxonomy" id="2781240"/>
    <lineage>
        <taxon>Bacteria</taxon>
        <taxon>Bacillati</taxon>
        <taxon>Actinomycetota</taxon>
        <taxon>Actinomycetes</taxon>
        <taxon>Pseudonocardiales</taxon>
        <taxon>Pseudonocardiaceae</taxon>
        <taxon>Saccharopolyspora</taxon>
    </lineage>
</organism>
<sequence>MSGSATAGSARASVAPASEAAAAGARRLRDRRRTRLIGLAVLVGVLLAACVLSVVVGAKTIPLHDVWAGVFAPGDAENHRIVQELRLPRTVVGVLAGVCLGLAGALIQGHTRNPIADPGILGITHGAALAVVLSVYTFGITSLYGFIWFGFGGALLGVLAVFAIGSLGKGGPTPVTLALAGMAISHLLQAITSGLTLVDQQTRDMYRFWQVGSIAVDDPGVIGQVLPFLLAGVVLCLASAFSLNALALGDDVARSLGHNVQRSRRIGIAAIAVLVGGVVAICGPIGFVGLIVPHVARYFTGADYRWLLPFAGLMGASLVLLADVLGRMVARPSEVQVGVMLAMVGAPFFIALVRRRKLARL</sequence>
<dbReference type="AlphaFoldDB" id="A0A929B8C2"/>
<keyword evidence="4" id="KW-1003">Cell membrane</keyword>
<keyword evidence="10" id="KW-1185">Reference proteome</keyword>
<proteinExistence type="inferred from homology"/>
<keyword evidence="3" id="KW-0813">Transport</keyword>
<dbReference type="PANTHER" id="PTHR30472:SF1">
    <property type="entry name" value="FE(3+) DICITRATE TRANSPORT SYSTEM PERMEASE PROTEIN FECC-RELATED"/>
    <property type="match status" value="1"/>
</dbReference>
<dbReference type="InterPro" id="IPR037294">
    <property type="entry name" value="ABC_BtuC-like"/>
</dbReference>
<dbReference type="PANTHER" id="PTHR30472">
    <property type="entry name" value="FERRIC ENTEROBACTIN TRANSPORT SYSTEM PERMEASE PROTEIN"/>
    <property type="match status" value="1"/>
</dbReference>
<accession>A0A929B8C2</accession>
<feature type="transmembrane region" description="Helical" evidence="8">
    <location>
        <begin position="337"/>
        <end position="354"/>
    </location>
</feature>
<keyword evidence="7 8" id="KW-0472">Membrane</keyword>
<feature type="transmembrane region" description="Helical" evidence="8">
    <location>
        <begin position="87"/>
        <end position="107"/>
    </location>
</feature>
<gene>
    <name evidence="9" type="ORF">IQ251_06680</name>
</gene>
<comment type="subcellular location">
    <subcellularLocation>
        <location evidence="1">Cell membrane</location>
        <topology evidence="1">Multi-pass membrane protein</topology>
    </subcellularLocation>
</comment>
<evidence type="ECO:0000256" key="3">
    <source>
        <dbReference type="ARBA" id="ARBA00022448"/>
    </source>
</evidence>
<evidence type="ECO:0000256" key="4">
    <source>
        <dbReference type="ARBA" id="ARBA00022475"/>
    </source>
</evidence>
<dbReference type="RefSeq" id="WP_193927566.1">
    <property type="nucleotide sequence ID" value="NZ_JADEYC010000009.1"/>
</dbReference>
<protein>
    <submittedName>
        <fullName evidence="9">Iron ABC transporter permease</fullName>
    </submittedName>
</protein>
<dbReference type="GO" id="GO:0022857">
    <property type="term" value="F:transmembrane transporter activity"/>
    <property type="evidence" value="ECO:0007669"/>
    <property type="project" value="InterPro"/>
</dbReference>
<dbReference type="SUPFAM" id="SSF81345">
    <property type="entry name" value="ABC transporter involved in vitamin B12 uptake, BtuC"/>
    <property type="match status" value="1"/>
</dbReference>
<dbReference type="InterPro" id="IPR000522">
    <property type="entry name" value="ABC_transptr_permease_BtuC"/>
</dbReference>
<evidence type="ECO:0000256" key="7">
    <source>
        <dbReference type="ARBA" id="ARBA00023136"/>
    </source>
</evidence>
<evidence type="ECO:0000313" key="10">
    <source>
        <dbReference type="Proteomes" id="UP000598360"/>
    </source>
</evidence>
<dbReference type="GO" id="GO:0033214">
    <property type="term" value="P:siderophore-iron import into cell"/>
    <property type="evidence" value="ECO:0007669"/>
    <property type="project" value="TreeGrafter"/>
</dbReference>
<name>A0A929B8C2_9PSEU</name>
<dbReference type="FunFam" id="1.10.3470.10:FF:000001">
    <property type="entry name" value="Vitamin B12 ABC transporter permease BtuC"/>
    <property type="match status" value="1"/>
</dbReference>
<evidence type="ECO:0000256" key="1">
    <source>
        <dbReference type="ARBA" id="ARBA00004651"/>
    </source>
</evidence>
<keyword evidence="6 8" id="KW-1133">Transmembrane helix</keyword>
<feature type="transmembrane region" description="Helical" evidence="8">
    <location>
        <begin position="119"/>
        <end position="140"/>
    </location>
</feature>
<dbReference type="GO" id="GO:0005886">
    <property type="term" value="C:plasma membrane"/>
    <property type="evidence" value="ECO:0007669"/>
    <property type="project" value="UniProtKB-SubCell"/>
</dbReference>
<dbReference type="Proteomes" id="UP000598360">
    <property type="component" value="Unassembled WGS sequence"/>
</dbReference>
<feature type="transmembrane region" description="Helical" evidence="8">
    <location>
        <begin position="36"/>
        <end position="58"/>
    </location>
</feature>
<dbReference type="CDD" id="cd06550">
    <property type="entry name" value="TM_ABC_iron-siderophores_like"/>
    <property type="match status" value="1"/>
</dbReference>
<keyword evidence="5 8" id="KW-0812">Transmembrane</keyword>